<keyword evidence="5 10" id="KW-0436">Ligase</keyword>
<evidence type="ECO:0000313" key="13">
    <source>
        <dbReference type="EMBL" id="SDE37549.1"/>
    </source>
</evidence>
<dbReference type="InterPro" id="IPR033910">
    <property type="entry name" value="GluRS_core"/>
</dbReference>
<dbReference type="Gene3D" id="1.10.10.350">
    <property type="match status" value="1"/>
</dbReference>
<keyword evidence="10" id="KW-0479">Metal-binding</keyword>
<comment type="subunit">
    <text evidence="3 10">Monomer.</text>
</comment>
<evidence type="ECO:0000259" key="11">
    <source>
        <dbReference type="Pfam" id="PF00749"/>
    </source>
</evidence>
<keyword evidence="6 10" id="KW-0547">Nucleotide-binding</keyword>
<keyword evidence="9 10" id="KW-0030">Aminoacyl-tRNA synthetase</keyword>
<evidence type="ECO:0000256" key="4">
    <source>
        <dbReference type="ARBA" id="ARBA00022490"/>
    </source>
</evidence>
<dbReference type="Pfam" id="PF00749">
    <property type="entry name" value="tRNA-synt_1c"/>
    <property type="match status" value="1"/>
</dbReference>
<proteinExistence type="inferred from homology"/>
<dbReference type="PROSITE" id="PS00178">
    <property type="entry name" value="AA_TRNA_LIGASE_I"/>
    <property type="match status" value="1"/>
</dbReference>
<dbReference type="GO" id="GO:0005524">
    <property type="term" value="F:ATP binding"/>
    <property type="evidence" value="ECO:0007669"/>
    <property type="project" value="UniProtKB-UniRule"/>
</dbReference>
<keyword evidence="4 10" id="KW-0963">Cytoplasm</keyword>
<dbReference type="HAMAP" id="MF_00022">
    <property type="entry name" value="Glu_tRNA_synth_type1"/>
    <property type="match status" value="1"/>
</dbReference>
<feature type="binding site" evidence="10">
    <location>
        <position position="99"/>
    </location>
    <ligand>
        <name>Zn(2+)</name>
        <dbReference type="ChEBI" id="CHEBI:29105"/>
    </ligand>
</feature>
<keyword evidence="10" id="KW-0862">Zinc</keyword>
<dbReference type="PANTHER" id="PTHR43311">
    <property type="entry name" value="GLUTAMATE--TRNA LIGASE"/>
    <property type="match status" value="1"/>
</dbReference>
<dbReference type="PRINTS" id="PR00987">
    <property type="entry name" value="TRNASYNTHGLU"/>
</dbReference>
<feature type="binding site" evidence="10">
    <location>
        <position position="128"/>
    </location>
    <ligand>
        <name>Zn(2+)</name>
        <dbReference type="ChEBI" id="CHEBI:29105"/>
    </ligand>
</feature>
<dbReference type="SUPFAM" id="SSF48163">
    <property type="entry name" value="An anticodon-binding domain of class I aminoacyl-tRNA synthetases"/>
    <property type="match status" value="1"/>
</dbReference>
<evidence type="ECO:0000256" key="9">
    <source>
        <dbReference type="ARBA" id="ARBA00023146"/>
    </source>
</evidence>
<dbReference type="InterPro" id="IPR049940">
    <property type="entry name" value="GluQ/Sye"/>
</dbReference>
<dbReference type="InterPro" id="IPR008925">
    <property type="entry name" value="aa_tRNA-synth_I_cd-bd_sf"/>
</dbReference>
<dbReference type="SUPFAM" id="SSF52374">
    <property type="entry name" value="Nucleotidylyl transferase"/>
    <property type="match status" value="1"/>
</dbReference>
<evidence type="ECO:0000259" key="12">
    <source>
        <dbReference type="Pfam" id="PF19269"/>
    </source>
</evidence>
<dbReference type="Gene3D" id="3.40.50.620">
    <property type="entry name" value="HUPs"/>
    <property type="match status" value="1"/>
</dbReference>
<feature type="domain" description="Glutamyl/glutaminyl-tRNA synthetase class Ib catalytic" evidence="11">
    <location>
        <begin position="4"/>
        <end position="305"/>
    </location>
</feature>
<comment type="cofactor">
    <cofactor evidence="10">
        <name>Zn(2+)</name>
        <dbReference type="ChEBI" id="CHEBI:29105"/>
    </cofactor>
    <text evidence="10">Binds 1 zinc ion per subunit.</text>
</comment>
<dbReference type="Pfam" id="PF19269">
    <property type="entry name" value="Anticodon_2"/>
    <property type="match status" value="1"/>
</dbReference>
<keyword evidence="7 10" id="KW-0067">ATP-binding</keyword>
<feature type="binding site" evidence="10">
    <location>
        <position position="240"/>
    </location>
    <ligand>
        <name>ATP</name>
        <dbReference type="ChEBI" id="CHEBI:30616"/>
    </ligand>
</feature>
<dbReference type="AlphaFoldDB" id="A0A1G7CE26"/>
<dbReference type="OrthoDB" id="9807503at2"/>
<comment type="subcellular location">
    <subcellularLocation>
        <location evidence="1 10">Cytoplasm</location>
    </subcellularLocation>
</comment>
<accession>A0A1G7CE26</accession>
<dbReference type="GO" id="GO:0005829">
    <property type="term" value="C:cytosol"/>
    <property type="evidence" value="ECO:0007669"/>
    <property type="project" value="TreeGrafter"/>
</dbReference>
<evidence type="ECO:0000256" key="2">
    <source>
        <dbReference type="ARBA" id="ARBA00007894"/>
    </source>
</evidence>
<comment type="similarity">
    <text evidence="2 10">Belongs to the class-I aminoacyl-tRNA synthetase family. Glutamate--tRNA ligase type 1 subfamily.</text>
</comment>
<organism evidence="13 14">
    <name type="scientific">Desulfuromonas thiophila</name>
    <dbReference type="NCBI Taxonomy" id="57664"/>
    <lineage>
        <taxon>Bacteria</taxon>
        <taxon>Pseudomonadati</taxon>
        <taxon>Thermodesulfobacteriota</taxon>
        <taxon>Desulfuromonadia</taxon>
        <taxon>Desulfuromonadales</taxon>
        <taxon>Desulfuromonadaceae</taxon>
        <taxon>Desulfuromonas</taxon>
    </lineage>
</organism>
<dbReference type="EMBL" id="FNAQ01000009">
    <property type="protein sequence ID" value="SDE37549.1"/>
    <property type="molecule type" value="Genomic_DNA"/>
</dbReference>
<dbReference type="InterPro" id="IPR045462">
    <property type="entry name" value="aa-tRNA-synth_I_cd-bd"/>
</dbReference>
<dbReference type="EC" id="6.1.1.17" evidence="10"/>
<dbReference type="Proteomes" id="UP000243205">
    <property type="component" value="Unassembled WGS sequence"/>
</dbReference>
<name>A0A1G7CE26_9BACT</name>
<comment type="function">
    <text evidence="10">Catalyzes the attachment of glutamate to tRNA(Glu) in a two-step reaction: glutamate is first activated by ATP to form Glu-AMP and then transferred to the acceptor end of tRNA(Glu).</text>
</comment>
<evidence type="ECO:0000256" key="5">
    <source>
        <dbReference type="ARBA" id="ARBA00022598"/>
    </source>
</evidence>
<dbReference type="InterPro" id="IPR001412">
    <property type="entry name" value="aa-tRNA-synth_I_CS"/>
</dbReference>
<dbReference type="InterPro" id="IPR014729">
    <property type="entry name" value="Rossmann-like_a/b/a_fold"/>
</dbReference>
<feature type="short sequence motif" description="'KMSKS' region" evidence="10">
    <location>
        <begin position="237"/>
        <end position="241"/>
    </location>
</feature>
<dbReference type="InterPro" id="IPR020058">
    <property type="entry name" value="Glu/Gln-tRNA-synth_Ib_cat-dom"/>
</dbReference>
<feature type="domain" description="Aminoacyl-tRNA synthetase class I anticodon-binding" evidence="12">
    <location>
        <begin position="321"/>
        <end position="459"/>
    </location>
</feature>
<dbReference type="InterPro" id="IPR004527">
    <property type="entry name" value="Glu-tRNA-ligase_bac/mito"/>
</dbReference>
<dbReference type="GO" id="GO:0008270">
    <property type="term" value="F:zinc ion binding"/>
    <property type="evidence" value="ECO:0007669"/>
    <property type="project" value="UniProtKB-UniRule"/>
</dbReference>
<feature type="short sequence motif" description="'HIGH' region" evidence="10">
    <location>
        <begin position="10"/>
        <end position="20"/>
    </location>
</feature>
<keyword evidence="8 10" id="KW-0648">Protein biosynthesis</keyword>
<dbReference type="PANTHER" id="PTHR43311:SF2">
    <property type="entry name" value="GLUTAMATE--TRNA LIGASE, MITOCHONDRIAL-RELATED"/>
    <property type="match status" value="1"/>
</dbReference>
<dbReference type="InterPro" id="IPR020751">
    <property type="entry name" value="aa-tRNA-synth_I_codon-bd_sub2"/>
</dbReference>
<comment type="catalytic activity">
    <reaction evidence="10">
        <text>tRNA(Glu) + L-glutamate + ATP = L-glutamyl-tRNA(Glu) + AMP + diphosphate</text>
        <dbReference type="Rhea" id="RHEA:23540"/>
        <dbReference type="Rhea" id="RHEA-COMP:9663"/>
        <dbReference type="Rhea" id="RHEA-COMP:9680"/>
        <dbReference type="ChEBI" id="CHEBI:29985"/>
        <dbReference type="ChEBI" id="CHEBI:30616"/>
        <dbReference type="ChEBI" id="CHEBI:33019"/>
        <dbReference type="ChEBI" id="CHEBI:78442"/>
        <dbReference type="ChEBI" id="CHEBI:78520"/>
        <dbReference type="ChEBI" id="CHEBI:456215"/>
        <dbReference type="EC" id="6.1.1.17"/>
    </reaction>
</comment>
<dbReference type="GO" id="GO:0006424">
    <property type="term" value="P:glutamyl-tRNA aminoacylation"/>
    <property type="evidence" value="ECO:0007669"/>
    <property type="project" value="UniProtKB-UniRule"/>
</dbReference>
<evidence type="ECO:0000256" key="7">
    <source>
        <dbReference type="ARBA" id="ARBA00022840"/>
    </source>
</evidence>
<reference evidence="14" key="1">
    <citation type="submission" date="2016-10" db="EMBL/GenBank/DDBJ databases">
        <authorList>
            <person name="Varghese N."/>
            <person name="Submissions S."/>
        </authorList>
    </citation>
    <scope>NUCLEOTIDE SEQUENCE [LARGE SCALE GENOMIC DNA]</scope>
    <source>
        <strain evidence="14">DSM 8987</strain>
    </source>
</reference>
<protein>
    <recommendedName>
        <fullName evidence="10">Glutamate--tRNA ligase</fullName>
        <ecNumber evidence="10">6.1.1.17</ecNumber>
    </recommendedName>
    <alternativeName>
        <fullName evidence="10">Glutamyl-tRNA synthetase</fullName>
        <shortName evidence="10">GluRS</shortName>
    </alternativeName>
</protein>
<dbReference type="NCBIfam" id="TIGR00464">
    <property type="entry name" value="gltX_bact"/>
    <property type="match status" value="1"/>
</dbReference>
<feature type="binding site" evidence="10">
    <location>
        <position position="101"/>
    </location>
    <ligand>
        <name>Zn(2+)</name>
        <dbReference type="ChEBI" id="CHEBI:29105"/>
    </ligand>
</feature>
<dbReference type="CDD" id="cd00808">
    <property type="entry name" value="GluRS_core"/>
    <property type="match status" value="1"/>
</dbReference>
<evidence type="ECO:0000256" key="1">
    <source>
        <dbReference type="ARBA" id="ARBA00004496"/>
    </source>
</evidence>
<sequence length="467" mass="51919">MSDLRVRFAPSPTGYLHIGGARTALFNYLLARQCGGTFVLRIEDTDVERSTQESVDAILQAMDWLGLDYDEGPYYQSGRFDLYRSKIEQLLREGKAYKCYCSSEELDAKREAALASGGKPQYDGTCRDLSQERPDQPYVVRFRSQRDGVTAFDDAIKGHICFSNAELDDMIIQRSDGTPTYNFVVVVDDAEMGMTLVIRGDDHVNNTPRQIQIYQALGYAVPQFAHVPMILGADKKRLSKRHGATSVMAYRELGFLPEALVNYLVRLGWSHGDEEIFSKDELIAKFGIAQVGRSASVFNPDKLLWLNEHYIKTGDSQRLGALLREYLTAQGIDSHAGPDAAAVVRTLQDRSRTLVEMAEKAAFYYLPEPLYDEAAQKKFLTAAQRPLLQALREALAVCSFDATGIEGAFQQVVQQAGVKFGQLGQPARVALSGSTSAPGIQEVVQVLGRERCLQRLDQVLQRFCSAA</sequence>
<gene>
    <name evidence="10" type="primary">gltX</name>
    <name evidence="13" type="ORF">SAMN05661003_10954</name>
</gene>
<evidence type="ECO:0000256" key="3">
    <source>
        <dbReference type="ARBA" id="ARBA00011245"/>
    </source>
</evidence>
<keyword evidence="14" id="KW-1185">Reference proteome</keyword>
<feature type="binding site" evidence="10">
    <location>
        <position position="126"/>
    </location>
    <ligand>
        <name>Zn(2+)</name>
        <dbReference type="ChEBI" id="CHEBI:29105"/>
    </ligand>
</feature>
<dbReference type="RefSeq" id="WP_092078634.1">
    <property type="nucleotide sequence ID" value="NZ_FNAQ01000009.1"/>
</dbReference>
<evidence type="ECO:0000313" key="14">
    <source>
        <dbReference type="Proteomes" id="UP000243205"/>
    </source>
</evidence>
<dbReference type="GO" id="GO:0004818">
    <property type="term" value="F:glutamate-tRNA ligase activity"/>
    <property type="evidence" value="ECO:0007669"/>
    <property type="project" value="UniProtKB-UniRule"/>
</dbReference>
<dbReference type="InterPro" id="IPR000924">
    <property type="entry name" value="Glu/Gln-tRNA-synth"/>
</dbReference>
<evidence type="ECO:0000256" key="8">
    <source>
        <dbReference type="ARBA" id="ARBA00022917"/>
    </source>
</evidence>
<dbReference type="GO" id="GO:0000049">
    <property type="term" value="F:tRNA binding"/>
    <property type="evidence" value="ECO:0007669"/>
    <property type="project" value="InterPro"/>
</dbReference>
<dbReference type="STRING" id="57664.SAMN05661003_10954"/>
<evidence type="ECO:0000256" key="10">
    <source>
        <dbReference type="HAMAP-Rule" id="MF_00022"/>
    </source>
</evidence>
<dbReference type="FunFam" id="3.40.50.620:FF:000007">
    <property type="entry name" value="Glutamate--tRNA ligase"/>
    <property type="match status" value="1"/>
</dbReference>
<evidence type="ECO:0000256" key="6">
    <source>
        <dbReference type="ARBA" id="ARBA00022741"/>
    </source>
</evidence>